<dbReference type="EMBL" id="FM178379">
    <property type="protein sequence ID" value="CAQ79061.1"/>
    <property type="molecule type" value="Genomic_DNA"/>
</dbReference>
<reference evidence="1 2" key="1">
    <citation type="journal article" date="2008" name="BMC Genomics">
        <title>The genome sequence of the fish pathogen Aliivibrio salmonicida strain LFI1238 shows extensive evidence of gene decay.</title>
        <authorList>
            <person name="Hjerde E."/>
            <person name="Lorentzen M.S."/>
            <person name="Holden M.T."/>
            <person name="Seeger K."/>
            <person name="Paulsen S."/>
            <person name="Bason N."/>
            <person name="Churcher C."/>
            <person name="Harris D."/>
            <person name="Norbertczak H."/>
            <person name="Quail M.A."/>
            <person name="Sanders S."/>
            <person name="Thurston S."/>
            <person name="Parkhill J."/>
            <person name="Willassen N.P."/>
            <person name="Thomson N.R."/>
        </authorList>
    </citation>
    <scope>NUCLEOTIDE SEQUENCE [LARGE SCALE GENOMIC DNA]</scope>
    <source>
        <strain evidence="1 2">LFI1238</strain>
    </source>
</reference>
<accession>B6EKH6</accession>
<dbReference type="HOGENOM" id="CLU_3163852_0_0_6"/>
<organism evidence="1 2">
    <name type="scientific">Aliivibrio salmonicida (strain LFI1238)</name>
    <name type="common">Vibrio salmonicida (strain LFI1238)</name>
    <dbReference type="NCBI Taxonomy" id="316275"/>
    <lineage>
        <taxon>Bacteria</taxon>
        <taxon>Pseudomonadati</taxon>
        <taxon>Pseudomonadota</taxon>
        <taxon>Gammaproteobacteria</taxon>
        <taxon>Vibrionales</taxon>
        <taxon>Vibrionaceae</taxon>
        <taxon>Aliivibrio</taxon>
    </lineage>
</organism>
<protein>
    <submittedName>
        <fullName evidence="1">Uncharacterized protein</fullName>
    </submittedName>
</protein>
<name>B6EKH6_ALISL</name>
<evidence type="ECO:0000313" key="2">
    <source>
        <dbReference type="Proteomes" id="UP000001730"/>
    </source>
</evidence>
<keyword evidence="2" id="KW-1185">Reference proteome</keyword>
<dbReference type="Proteomes" id="UP000001730">
    <property type="component" value="Chromosome 1"/>
</dbReference>
<dbReference type="AlphaFoldDB" id="B6EKH6"/>
<proteinExistence type="predicted"/>
<gene>
    <name evidence="1" type="ordered locus">VSAL_I1376</name>
</gene>
<evidence type="ECO:0000313" key="1">
    <source>
        <dbReference type="EMBL" id="CAQ79061.1"/>
    </source>
</evidence>
<sequence length="47" mass="5585">MTKMISESHLFTVRLVDPMSFIDFLFLHKSDSGIVYLGYLLGEIFWW</sequence>
<dbReference type="KEGG" id="vsa:VSAL_I1376"/>